<protein>
    <submittedName>
        <fullName evidence="1">Uncharacterized protein</fullName>
    </submittedName>
</protein>
<dbReference type="Proteomes" id="UP001501842">
    <property type="component" value="Unassembled WGS sequence"/>
</dbReference>
<proteinExistence type="predicted"/>
<gene>
    <name evidence="1" type="ORF">GCM10010439_71250</name>
</gene>
<organism evidence="1 2">
    <name type="scientific">Actinocorallia aurantiaca</name>
    <dbReference type="NCBI Taxonomy" id="46204"/>
    <lineage>
        <taxon>Bacteria</taxon>
        <taxon>Bacillati</taxon>
        <taxon>Actinomycetota</taxon>
        <taxon>Actinomycetes</taxon>
        <taxon>Streptosporangiales</taxon>
        <taxon>Thermomonosporaceae</taxon>
        <taxon>Actinocorallia</taxon>
    </lineage>
</organism>
<dbReference type="InterPro" id="IPR045647">
    <property type="entry name" value="DUF6401"/>
</dbReference>
<evidence type="ECO:0000313" key="2">
    <source>
        <dbReference type="Proteomes" id="UP001501842"/>
    </source>
</evidence>
<keyword evidence="2" id="KW-1185">Reference proteome</keyword>
<name>A0ABN3UTH7_9ACTN</name>
<dbReference type="EMBL" id="BAAATZ010000037">
    <property type="protein sequence ID" value="GAA2738192.1"/>
    <property type="molecule type" value="Genomic_DNA"/>
</dbReference>
<dbReference type="Pfam" id="PF19939">
    <property type="entry name" value="DUF6401"/>
    <property type="match status" value="1"/>
</dbReference>
<reference evidence="1 2" key="1">
    <citation type="journal article" date="2019" name="Int. J. Syst. Evol. Microbiol.">
        <title>The Global Catalogue of Microorganisms (GCM) 10K type strain sequencing project: providing services to taxonomists for standard genome sequencing and annotation.</title>
        <authorList>
            <consortium name="The Broad Institute Genomics Platform"/>
            <consortium name="The Broad Institute Genome Sequencing Center for Infectious Disease"/>
            <person name="Wu L."/>
            <person name="Ma J."/>
        </authorList>
    </citation>
    <scope>NUCLEOTIDE SEQUENCE [LARGE SCALE GENOMIC DNA]</scope>
    <source>
        <strain evidence="1 2">JCM 8201</strain>
    </source>
</reference>
<sequence length="88" mass="9551">MGFMPDSSFLAVLGRAPWAPGLAAATDQHAAAVRDIIEASGLPVTRDTLQGYLDGFLEALEETGWHLGSRLDWHAQRMLAVQRLMNGC</sequence>
<comment type="caution">
    <text evidence="1">The sequence shown here is derived from an EMBL/GenBank/DDBJ whole genome shotgun (WGS) entry which is preliminary data.</text>
</comment>
<accession>A0ABN3UTH7</accession>
<evidence type="ECO:0000313" key="1">
    <source>
        <dbReference type="EMBL" id="GAA2738192.1"/>
    </source>
</evidence>